<feature type="transmembrane region" description="Helical" evidence="7">
    <location>
        <begin position="319"/>
        <end position="338"/>
    </location>
</feature>
<feature type="transmembrane region" description="Helical" evidence="7">
    <location>
        <begin position="145"/>
        <end position="165"/>
    </location>
</feature>
<evidence type="ECO:0000256" key="4">
    <source>
        <dbReference type="ARBA" id="ARBA00022989"/>
    </source>
</evidence>
<dbReference type="Proteomes" id="UP001611580">
    <property type="component" value="Unassembled WGS sequence"/>
</dbReference>
<feature type="transmembrane region" description="Helical" evidence="7">
    <location>
        <begin position="411"/>
        <end position="430"/>
    </location>
</feature>
<dbReference type="SUPFAM" id="SSF103473">
    <property type="entry name" value="MFS general substrate transporter"/>
    <property type="match status" value="1"/>
</dbReference>
<feature type="transmembrane region" description="Helical" evidence="7">
    <location>
        <begin position="344"/>
        <end position="369"/>
    </location>
</feature>
<protein>
    <submittedName>
        <fullName evidence="8">MFS transporter</fullName>
    </submittedName>
</protein>
<dbReference type="Gene3D" id="1.20.1250.20">
    <property type="entry name" value="MFS general substrate transporter like domains"/>
    <property type="match status" value="1"/>
</dbReference>
<name>A0ABW7XJM0_9MICO</name>
<feature type="transmembrane region" description="Helical" evidence="7">
    <location>
        <begin position="40"/>
        <end position="59"/>
    </location>
</feature>
<keyword evidence="4 7" id="KW-1133">Transmembrane helix</keyword>
<comment type="caution">
    <text evidence="8">The sequence shown here is derived from an EMBL/GenBank/DDBJ whole genome shotgun (WGS) entry which is preliminary data.</text>
</comment>
<dbReference type="InterPro" id="IPR036259">
    <property type="entry name" value="MFS_trans_sf"/>
</dbReference>
<evidence type="ECO:0000256" key="3">
    <source>
        <dbReference type="ARBA" id="ARBA00022692"/>
    </source>
</evidence>
<keyword evidence="2" id="KW-1003">Cell membrane</keyword>
<feature type="transmembrane region" description="Helical" evidence="7">
    <location>
        <begin position="256"/>
        <end position="278"/>
    </location>
</feature>
<dbReference type="Pfam" id="PF07690">
    <property type="entry name" value="MFS_1"/>
    <property type="match status" value="1"/>
</dbReference>
<sequence>MRNPHLVTLTATTFVTWTGQRITAVALPLVALDQTGDAWTTGLVGGFAGLPLLTSGWWGRRLRGRLVSGRALAAVLAVQVVGLALVPVAAATIGVGAVVLCATGLVTGATSALLSPAQRALTADLAELPGNGPGVGAKALAWQDLAHRASMIFAPALGAWLLVAWGAEPLLWWEAAAVGLAALAMLTVPAVSRVGLARRVEPVEAEPGLDRVDRREGGERGEQGERGERGERPELADRREEEAPALRSVLRGEPELAVGLALAGVGGLTWFAFALGLALLGVELDRPGELIAAGMAGYGAATVGVSFVVPLVVHRVPRIPAIVASWVVFGLAYLALPAAAPDLLAVGVVSAVGGLAMPFGIAALNALIVDRTTGAARRTAFTAETVLHAGGASLGLLAGGALIGAFGAGPVLVVTGGFQVLACVAAVIWLRARRSQTRVLAPATASDLA</sequence>
<evidence type="ECO:0000256" key="6">
    <source>
        <dbReference type="SAM" id="MobiDB-lite"/>
    </source>
</evidence>
<dbReference type="EMBL" id="JBIRYI010000007">
    <property type="protein sequence ID" value="MFI2487711.1"/>
    <property type="molecule type" value="Genomic_DNA"/>
</dbReference>
<evidence type="ECO:0000313" key="9">
    <source>
        <dbReference type="Proteomes" id="UP001611580"/>
    </source>
</evidence>
<keyword evidence="5 7" id="KW-0472">Membrane</keyword>
<evidence type="ECO:0000256" key="2">
    <source>
        <dbReference type="ARBA" id="ARBA00022475"/>
    </source>
</evidence>
<dbReference type="PANTHER" id="PTHR23513">
    <property type="entry name" value="INTEGRAL MEMBRANE EFFLUX PROTEIN-RELATED"/>
    <property type="match status" value="1"/>
</dbReference>
<comment type="subcellular location">
    <subcellularLocation>
        <location evidence="1">Cell membrane</location>
        <topology evidence="1">Multi-pass membrane protein</topology>
    </subcellularLocation>
</comment>
<feature type="transmembrane region" description="Helical" evidence="7">
    <location>
        <begin position="290"/>
        <end position="312"/>
    </location>
</feature>
<dbReference type="InterPro" id="IPR011701">
    <property type="entry name" value="MFS"/>
</dbReference>
<evidence type="ECO:0000256" key="5">
    <source>
        <dbReference type="ARBA" id="ARBA00023136"/>
    </source>
</evidence>
<feature type="transmembrane region" description="Helical" evidence="7">
    <location>
        <begin position="95"/>
        <end position="114"/>
    </location>
</feature>
<evidence type="ECO:0000256" key="7">
    <source>
        <dbReference type="SAM" id="Phobius"/>
    </source>
</evidence>
<evidence type="ECO:0000256" key="1">
    <source>
        <dbReference type="ARBA" id="ARBA00004651"/>
    </source>
</evidence>
<dbReference type="PANTHER" id="PTHR23513:SF6">
    <property type="entry name" value="MAJOR FACILITATOR SUPERFAMILY ASSOCIATED DOMAIN-CONTAINING PROTEIN"/>
    <property type="match status" value="1"/>
</dbReference>
<organism evidence="8 9">
    <name type="scientific">Promicromonospora kroppenstedtii</name>
    <dbReference type="NCBI Taxonomy" id="440482"/>
    <lineage>
        <taxon>Bacteria</taxon>
        <taxon>Bacillati</taxon>
        <taxon>Actinomycetota</taxon>
        <taxon>Actinomycetes</taxon>
        <taxon>Micrococcales</taxon>
        <taxon>Promicromonosporaceae</taxon>
        <taxon>Promicromonospora</taxon>
    </lineage>
</organism>
<dbReference type="RefSeq" id="WP_397404655.1">
    <property type="nucleotide sequence ID" value="NZ_JBIRYI010000007.1"/>
</dbReference>
<reference evidence="8 9" key="1">
    <citation type="submission" date="2024-10" db="EMBL/GenBank/DDBJ databases">
        <title>The Natural Products Discovery Center: Release of the First 8490 Sequenced Strains for Exploring Actinobacteria Biosynthetic Diversity.</title>
        <authorList>
            <person name="Kalkreuter E."/>
            <person name="Kautsar S.A."/>
            <person name="Yang D."/>
            <person name="Bader C.D."/>
            <person name="Teijaro C.N."/>
            <person name="Fluegel L."/>
            <person name="Davis C.M."/>
            <person name="Simpson J.R."/>
            <person name="Lauterbach L."/>
            <person name="Steele A.D."/>
            <person name="Gui C."/>
            <person name="Meng S."/>
            <person name="Li G."/>
            <person name="Viehrig K."/>
            <person name="Ye F."/>
            <person name="Su P."/>
            <person name="Kiefer A.F."/>
            <person name="Nichols A."/>
            <person name="Cepeda A.J."/>
            <person name="Yan W."/>
            <person name="Fan B."/>
            <person name="Jiang Y."/>
            <person name="Adhikari A."/>
            <person name="Zheng C.-J."/>
            <person name="Schuster L."/>
            <person name="Cowan T.M."/>
            <person name="Smanski M.J."/>
            <person name="Chevrette M.G."/>
            <person name="De Carvalho L.P.S."/>
            <person name="Shen B."/>
        </authorList>
    </citation>
    <scope>NUCLEOTIDE SEQUENCE [LARGE SCALE GENOMIC DNA]</scope>
    <source>
        <strain evidence="8 9">NPDC019481</strain>
    </source>
</reference>
<gene>
    <name evidence="8" type="ORF">ACH47X_12410</name>
</gene>
<feature type="transmembrane region" description="Helical" evidence="7">
    <location>
        <begin position="71"/>
        <end position="89"/>
    </location>
</feature>
<proteinExistence type="predicted"/>
<feature type="transmembrane region" description="Helical" evidence="7">
    <location>
        <begin position="171"/>
        <end position="191"/>
    </location>
</feature>
<accession>A0ABW7XJM0</accession>
<keyword evidence="3 7" id="KW-0812">Transmembrane</keyword>
<feature type="transmembrane region" description="Helical" evidence="7">
    <location>
        <begin position="381"/>
        <end position="405"/>
    </location>
</feature>
<evidence type="ECO:0000313" key="8">
    <source>
        <dbReference type="EMBL" id="MFI2487711.1"/>
    </source>
</evidence>
<feature type="region of interest" description="Disordered" evidence="6">
    <location>
        <begin position="207"/>
        <end position="240"/>
    </location>
</feature>
<keyword evidence="9" id="KW-1185">Reference proteome</keyword>